<evidence type="ECO:0000259" key="3">
    <source>
        <dbReference type="Pfam" id="PF12696"/>
    </source>
</evidence>
<feature type="transmembrane region" description="Helical" evidence="2">
    <location>
        <begin position="52"/>
        <end position="73"/>
    </location>
</feature>
<dbReference type="Pfam" id="PF12696">
    <property type="entry name" value="TraG-D_C"/>
    <property type="match status" value="1"/>
</dbReference>
<keyword evidence="5" id="KW-1185">Reference proteome</keyword>
<dbReference type="InterPro" id="IPR032689">
    <property type="entry name" value="TraG-D_C"/>
</dbReference>
<proteinExistence type="predicted"/>
<feature type="region of interest" description="Disordered" evidence="1">
    <location>
        <begin position="653"/>
        <end position="676"/>
    </location>
</feature>
<dbReference type="Proteomes" id="UP000317078">
    <property type="component" value="Unassembled WGS sequence"/>
</dbReference>
<organism evidence="4 5">
    <name type="scientific">Muricoccus nepalensis</name>
    <dbReference type="NCBI Taxonomy" id="1854500"/>
    <lineage>
        <taxon>Bacteria</taxon>
        <taxon>Pseudomonadati</taxon>
        <taxon>Pseudomonadota</taxon>
        <taxon>Alphaproteobacteria</taxon>
        <taxon>Acetobacterales</taxon>
        <taxon>Roseomonadaceae</taxon>
        <taxon>Muricoccus</taxon>
    </lineage>
</organism>
<evidence type="ECO:0000313" key="5">
    <source>
        <dbReference type="Proteomes" id="UP000317078"/>
    </source>
</evidence>
<name>A0A502G2Z1_9PROT</name>
<dbReference type="InterPro" id="IPR051162">
    <property type="entry name" value="T4SS_component"/>
</dbReference>
<feature type="compositionally biased region" description="Low complexity" evidence="1">
    <location>
        <begin position="653"/>
        <end position="664"/>
    </location>
</feature>
<dbReference type="PANTHER" id="PTHR30121:SF6">
    <property type="entry name" value="SLR6007 PROTEIN"/>
    <property type="match status" value="1"/>
</dbReference>
<keyword evidence="2" id="KW-1133">Transmembrane helix</keyword>
<evidence type="ECO:0000256" key="2">
    <source>
        <dbReference type="SAM" id="Phobius"/>
    </source>
</evidence>
<keyword evidence="2" id="KW-0812">Transmembrane</keyword>
<dbReference type="RefSeq" id="WP_140883895.1">
    <property type="nucleotide sequence ID" value="NZ_RCZP01000011.1"/>
</dbReference>
<dbReference type="SUPFAM" id="SSF52540">
    <property type="entry name" value="P-loop containing nucleoside triphosphate hydrolases"/>
    <property type="match status" value="1"/>
</dbReference>
<protein>
    <submittedName>
        <fullName evidence="4">Conjugal transfer protein TraG</fullName>
    </submittedName>
</protein>
<dbReference type="PANTHER" id="PTHR30121">
    <property type="entry name" value="UNCHARACTERIZED PROTEIN YJGR-RELATED"/>
    <property type="match status" value="1"/>
</dbReference>
<evidence type="ECO:0000256" key="1">
    <source>
        <dbReference type="SAM" id="MobiDB-lite"/>
    </source>
</evidence>
<sequence length="771" mass="82963">MIRREISGPQNQFERGGGMGYRDVRPLTVRLAELLGSQFSGLALGTAAGVAYFYPAAIDLLVPASLAYAGWVMRRRVKLPLRLPRSANCLDWNYPSPVDRKPQQAAGSIFLGIDQVTGQELWITNEDGRQHGTIPGTTGAGKTTAILSLLANSLTHGSGFVLVDGKADNKLYGEVMAMARRFGREDDVLVLNFLVASGIKQSNTFNPFAAGNADAIRELLVSQLGEQKSEDSNGVFRTRAVALIATITPVLVWMRDRQGVPINIETIRFALELRSIYTLAMHRIFLTRDKINGDVSKIQATDIPEEIIYPLKAYLGELPGYDISVPYNEQKGDEPSKQHGFALFYFTGVFSQLSVSLGHIFKVLSGDIDMRDVVLNRRILVVNLPALENSDDTLAALGKIVVASLRGMLAQLLGAKLEGDSKEIFSLKPGMGEGPFHVVFDEVAYYATNGMDRMLAMGRGLNIMFWLCFQEVSGIWARLGEKTASLLGNANLTIAMRQQDANRTREWIEKTGGETEVTQATSFVAGEAGQYREGPSAEVRKVNRVSWSDLQKLLEGEAIVMLGGRRVYAKLFYADVKADGPIRRNRPLILAGLPRDGSEAGDTVKDVIVQLEGGQVPRNTEPQEDPVLCAMIEAFKASTAPTAGGRIAAAIAAAGKAPRPTPANDDPPEPPVTTSQPMLEDLTASTAEETASAKDQGASPTWGVVGDKAAAAAITAIEEASGASSAEAARTGQAVAQVLAEATILALPEPPAMTSEDLAANLKRLLERVAA</sequence>
<comment type="caution">
    <text evidence="4">The sequence shown here is derived from an EMBL/GenBank/DDBJ whole genome shotgun (WGS) entry which is preliminary data.</text>
</comment>
<dbReference type="InterPro" id="IPR027417">
    <property type="entry name" value="P-loop_NTPase"/>
</dbReference>
<dbReference type="CDD" id="cd01127">
    <property type="entry name" value="TrwB_TraG_TraD_VirD4"/>
    <property type="match status" value="1"/>
</dbReference>
<keyword evidence="2" id="KW-0472">Membrane</keyword>
<reference evidence="4 5" key="1">
    <citation type="journal article" date="2019" name="Environ. Microbiol.">
        <title>Species interactions and distinct microbial communities in high Arctic permafrost affected cryosols are associated with the CH4 and CO2 gas fluxes.</title>
        <authorList>
            <person name="Altshuler I."/>
            <person name="Hamel J."/>
            <person name="Turney S."/>
            <person name="Magnuson E."/>
            <person name="Levesque R."/>
            <person name="Greer C."/>
            <person name="Whyte L.G."/>
        </authorList>
    </citation>
    <scope>NUCLEOTIDE SEQUENCE [LARGE SCALE GENOMIC DNA]</scope>
    <source>
        <strain evidence="4 5">S9.3B</strain>
    </source>
</reference>
<dbReference type="EMBL" id="RCZP01000011">
    <property type="protein sequence ID" value="TPG55942.1"/>
    <property type="molecule type" value="Genomic_DNA"/>
</dbReference>
<dbReference type="AlphaFoldDB" id="A0A502G2Z1"/>
<gene>
    <name evidence="4" type="ORF">EAH89_13470</name>
</gene>
<feature type="domain" description="TraD/TraG TraM recognition site" evidence="3">
    <location>
        <begin position="435"/>
        <end position="523"/>
    </location>
</feature>
<accession>A0A502G2Z1</accession>
<dbReference type="OrthoDB" id="7817736at2"/>
<dbReference type="Gene3D" id="3.40.50.300">
    <property type="entry name" value="P-loop containing nucleotide triphosphate hydrolases"/>
    <property type="match status" value="2"/>
</dbReference>
<evidence type="ECO:0000313" key="4">
    <source>
        <dbReference type="EMBL" id="TPG55942.1"/>
    </source>
</evidence>